<dbReference type="SUPFAM" id="SSF158472">
    <property type="entry name" value="HAMP domain-like"/>
    <property type="match status" value="1"/>
</dbReference>
<dbReference type="Gene3D" id="3.60.40.10">
    <property type="entry name" value="PPM-type phosphatase domain"/>
    <property type="match status" value="1"/>
</dbReference>
<dbReference type="PROSITE" id="PS50885">
    <property type="entry name" value="HAMP"/>
    <property type="match status" value="1"/>
</dbReference>
<dbReference type="InterPro" id="IPR001932">
    <property type="entry name" value="PPM-type_phosphatase-like_dom"/>
</dbReference>
<feature type="coiled-coil region" evidence="2">
    <location>
        <begin position="262"/>
        <end position="289"/>
    </location>
</feature>
<dbReference type="InterPro" id="IPR036457">
    <property type="entry name" value="PPM-type-like_dom_sf"/>
</dbReference>
<feature type="transmembrane region" description="Helical" evidence="3">
    <location>
        <begin position="194"/>
        <end position="217"/>
    </location>
</feature>
<dbReference type="Proteomes" id="UP001335720">
    <property type="component" value="Chromosome"/>
</dbReference>
<dbReference type="GO" id="GO:0016020">
    <property type="term" value="C:membrane"/>
    <property type="evidence" value="ECO:0007669"/>
    <property type="project" value="InterPro"/>
</dbReference>
<dbReference type="InterPro" id="IPR052016">
    <property type="entry name" value="Bact_Sigma-Reg"/>
</dbReference>
<dbReference type="SUPFAM" id="SSF81606">
    <property type="entry name" value="PP2C-like"/>
    <property type="match status" value="1"/>
</dbReference>
<reference evidence="5" key="1">
    <citation type="journal article" date="2023" name="ISME J.">
        <title>Emergence of putative energy parasites within Clostridia revealed by genome analysis of a novel endosymbiotic clade.</title>
        <authorList>
            <person name="Takahashi K."/>
            <person name="Kuwahara H."/>
            <person name="Horikawa Y."/>
            <person name="Izawa K."/>
            <person name="Kato D."/>
            <person name="Inagaki T."/>
            <person name="Yuki M."/>
            <person name="Ohkuma M."/>
            <person name="Hongoh Y."/>
        </authorList>
    </citation>
    <scope>NUCLEOTIDE SEQUENCE</scope>
    <source>
        <strain evidence="5">RsTa-C01</strain>
    </source>
</reference>
<dbReference type="AlphaFoldDB" id="A0AA48I2G5"/>
<accession>A0AA48I2G5</accession>
<dbReference type="PANTHER" id="PTHR43156">
    <property type="entry name" value="STAGE II SPORULATION PROTEIN E-RELATED"/>
    <property type="match status" value="1"/>
</dbReference>
<sequence length="531" mass="60533">MKKSFPIILKLIIIFLSFATVISTLVCIMTYFSYKKSIMEHYLKYAINALKITNSYIEPEKIKEYAENLEPDENYFKTLEKIREVAKDMEAEYVYLQIPISNEKIIYIFDTIETETDEEIALGVEEIYDDESFKNAKKVMETGEPDKEFYVVNDSEFGYVASAYIPIKDENGETFALLGMDMSMNHINNFFKTYLITIISMIVGIVVFCIIILLLYMKRYIINPIVDISKKTGLFVKNVENRNFSSIKIKSNDEIGHLARSVNKMFEDIKNYSNKLADETAQKERIQNDINVAKTIQESVLPHSFPPFLDFPSVEIYASMSAARGISGDFYDFFIINDHEIAFLIADVSDKGVPAALFTMIARTLIKNQTLAGDPPHRVFEIINDQLGESNNANMFVTAFLGVLDVETNNLVYANAGHNPPIIRQANGETNWVPAKHGFVLAAVKNTKYESQEIALNDGDYLILYTDGVTETEDEKKITFGEERLYNLISEIPSNNQTPRELTEEINVSVKKFSNNKTQTDDITMLVVKKL</sequence>
<feature type="domain" description="HAMP" evidence="4">
    <location>
        <begin position="247"/>
        <end position="274"/>
    </location>
</feature>
<keyword evidence="1" id="KW-0378">Hydrolase</keyword>
<dbReference type="InterPro" id="IPR003660">
    <property type="entry name" value="HAMP_dom"/>
</dbReference>
<keyword evidence="3" id="KW-0812">Transmembrane</keyword>
<feature type="transmembrane region" description="Helical" evidence="3">
    <location>
        <begin position="12"/>
        <end position="34"/>
    </location>
</feature>
<name>A0AA48I2G5_9FIRM</name>
<keyword evidence="3" id="KW-1133">Transmembrane helix</keyword>
<dbReference type="CDD" id="cd06225">
    <property type="entry name" value="HAMP"/>
    <property type="match status" value="1"/>
</dbReference>
<evidence type="ECO:0000256" key="2">
    <source>
        <dbReference type="SAM" id="Coils"/>
    </source>
</evidence>
<dbReference type="SMART" id="SM00331">
    <property type="entry name" value="PP2C_SIG"/>
    <property type="match status" value="1"/>
</dbReference>
<dbReference type="GO" id="GO:0016791">
    <property type="term" value="F:phosphatase activity"/>
    <property type="evidence" value="ECO:0007669"/>
    <property type="project" value="TreeGrafter"/>
</dbReference>
<protein>
    <submittedName>
        <fullName evidence="5">SpoIIE family protein phosphatase</fullName>
    </submittedName>
</protein>
<dbReference type="KEGG" id="ptrh:RsTaC01_0315"/>
<dbReference type="Pfam" id="PF07228">
    <property type="entry name" value="SpoIIE"/>
    <property type="match status" value="1"/>
</dbReference>
<dbReference type="PANTHER" id="PTHR43156:SF2">
    <property type="entry name" value="STAGE II SPORULATION PROTEIN E"/>
    <property type="match status" value="1"/>
</dbReference>
<organism evidence="5">
    <name type="scientific">Candidatus Paraimprobicoccus trichonymphae</name>
    <dbReference type="NCBI Taxonomy" id="3033793"/>
    <lineage>
        <taxon>Bacteria</taxon>
        <taxon>Bacillati</taxon>
        <taxon>Bacillota</taxon>
        <taxon>Clostridia</taxon>
        <taxon>Candidatus Paraimprobicoccus</taxon>
    </lineage>
</organism>
<evidence type="ECO:0000259" key="4">
    <source>
        <dbReference type="PROSITE" id="PS50885"/>
    </source>
</evidence>
<dbReference type="EMBL" id="AP027925">
    <property type="protein sequence ID" value="BED92552.1"/>
    <property type="molecule type" value="Genomic_DNA"/>
</dbReference>
<keyword evidence="2" id="KW-0175">Coiled coil</keyword>
<dbReference type="GO" id="GO:0007165">
    <property type="term" value="P:signal transduction"/>
    <property type="evidence" value="ECO:0007669"/>
    <property type="project" value="InterPro"/>
</dbReference>
<dbReference type="Gene3D" id="6.10.340.10">
    <property type="match status" value="1"/>
</dbReference>
<evidence type="ECO:0000313" key="5">
    <source>
        <dbReference type="EMBL" id="BED92552.1"/>
    </source>
</evidence>
<keyword evidence="3" id="KW-0472">Membrane</keyword>
<proteinExistence type="predicted"/>
<evidence type="ECO:0000256" key="3">
    <source>
        <dbReference type="SAM" id="Phobius"/>
    </source>
</evidence>
<gene>
    <name evidence="5" type="ORF">RsTaC01_0315</name>
</gene>
<evidence type="ECO:0000256" key="1">
    <source>
        <dbReference type="ARBA" id="ARBA00022801"/>
    </source>
</evidence>